<name>A0A1B9AM79_9BACI</name>
<comment type="caution">
    <text evidence="9">The sequence shown here is derived from an EMBL/GenBank/DDBJ whole genome shotgun (WGS) entry which is preliminary data.</text>
</comment>
<comment type="similarity">
    <text evidence="7 8">Belongs to the formate--tetrahydrofolate ligase family.</text>
</comment>
<dbReference type="Proteomes" id="UP000092578">
    <property type="component" value="Unassembled WGS sequence"/>
</dbReference>
<dbReference type="SUPFAM" id="SSF52540">
    <property type="entry name" value="P-loop containing nucleoside triphosphate hydrolases"/>
    <property type="match status" value="1"/>
</dbReference>
<dbReference type="InterPro" id="IPR000559">
    <property type="entry name" value="Formate_THF_ligase"/>
</dbReference>
<evidence type="ECO:0000256" key="7">
    <source>
        <dbReference type="ARBA" id="ARBA00061363"/>
    </source>
</evidence>
<feature type="binding site" evidence="8">
    <location>
        <begin position="77"/>
        <end position="84"/>
    </location>
    <ligand>
        <name>ATP</name>
        <dbReference type="ChEBI" id="CHEBI:30616"/>
    </ligand>
</feature>
<dbReference type="EC" id="6.3.4.3" evidence="8"/>
<dbReference type="EMBL" id="MAYT01000027">
    <property type="protein sequence ID" value="OCA85007.1"/>
    <property type="molecule type" value="Genomic_DNA"/>
</dbReference>
<evidence type="ECO:0000256" key="2">
    <source>
        <dbReference type="ARBA" id="ARBA00022563"/>
    </source>
</evidence>
<evidence type="ECO:0000256" key="5">
    <source>
        <dbReference type="ARBA" id="ARBA00022840"/>
    </source>
</evidence>
<accession>A0A1B9AM79</accession>
<dbReference type="InterPro" id="IPR027417">
    <property type="entry name" value="P-loop_NTPase"/>
</dbReference>
<sequence length="567" mass="61143">MKKKAGKNVTNIQTPLTDLEIAKKAQMRPIKEIAETAGIPEEAVEQYGKYKAKIDVSALPKKLADGKVVLVTAISPTPAGEGKSTVTVGLADALSQRGEKTMVALREPSLGPVMGMKGGATGGGYAQVLPMEEINLHFNGDLHAITAANNALSALIDNHLHQGNQLQIDPRRIIWKRVLDLNDRALRNITIGLGGPAHGIPREDGFDITVASEIMAVLCLSANLTDLKERLGRIVIGYTYGKEPVTVRDLGVEGALTVLLKEALKPNLVQTIEGTPALIHGGPFANIAHGCNSIMATNTARQLADIVVTEAGFGADLGAEKFMHIKARQGHFSPDAVVIVATARALKMHGGVPKQQLKEENKSAVRAGMPNLEKHIDTIRRFGIEPVIAVNRFISDTPEEIREILQWCQTHGVAAAVTDVWEKGGQGGLELAELVIKQLNKPNQFAPLYDVKDKVVNKIRTIVREVYGGEEVQLTDKALKQLVDIEQNGWDALPVCMAKTQYSFTDEPKLTGRPEGFTITVREIIPKLGAGFLVCLTGDIMTMPGLPKQPAALNMDIDTEGNITGLM</sequence>
<evidence type="ECO:0000256" key="3">
    <source>
        <dbReference type="ARBA" id="ARBA00022598"/>
    </source>
</evidence>
<evidence type="ECO:0000256" key="4">
    <source>
        <dbReference type="ARBA" id="ARBA00022741"/>
    </source>
</evidence>
<dbReference type="Gene3D" id="3.10.410.10">
    <property type="entry name" value="Formyltetrahydrofolate synthetase, domain 3"/>
    <property type="match status" value="1"/>
</dbReference>
<dbReference type="PROSITE" id="PS00722">
    <property type="entry name" value="FTHFS_2"/>
    <property type="match status" value="1"/>
</dbReference>
<evidence type="ECO:0000256" key="6">
    <source>
        <dbReference type="ARBA" id="ARBA00049033"/>
    </source>
</evidence>
<keyword evidence="5 8" id="KW-0067">ATP-binding</keyword>
<dbReference type="FunFam" id="3.30.1510.10:FF:000001">
    <property type="entry name" value="Formate--tetrahydrofolate ligase"/>
    <property type="match status" value="1"/>
</dbReference>
<dbReference type="UniPathway" id="UPA00193"/>
<comment type="pathway">
    <text evidence="1 8">One-carbon metabolism; tetrahydrofolate interconversion.</text>
</comment>
<evidence type="ECO:0000256" key="1">
    <source>
        <dbReference type="ARBA" id="ARBA00004777"/>
    </source>
</evidence>
<comment type="catalytic activity">
    <reaction evidence="6 8">
        <text>(6S)-5,6,7,8-tetrahydrofolate + formate + ATP = (6R)-10-formyltetrahydrofolate + ADP + phosphate</text>
        <dbReference type="Rhea" id="RHEA:20221"/>
        <dbReference type="ChEBI" id="CHEBI:15740"/>
        <dbReference type="ChEBI" id="CHEBI:30616"/>
        <dbReference type="ChEBI" id="CHEBI:43474"/>
        <dbReference type="ChEBI" id="CHEBI:57453"/>
        <dbReference type="ChEBI" id="CHEBI:195366"/>
        <dbReference type="ChEBI" id="CHEBI:456216"/>
        <dbReference type="EC" id="6.3.4.3"/>
    </reaction>
</comment>
<dbReference type="GO" id="GO:0035999">
    <property type="term" value="P:tetrahydrofolate interconversion"/>
    <property type="evidence" value="ECO:0007669"/>
    <property type="project" value="UniProtKB-UniRule"/>
</dbReference>
<dbReference type="PROSITE" id="PS00721">
    <property type="entry name" value="FTHFS_1"/>
    <property type="match status" value="1"/>
</dbReference>
<evidence type="ECO:0000313" key="10">
    <source>
        <dbReference type="Proteomes" id="UP000092578"/>
    </source>
</evidence>
<dbReference type="Pfam" id="PF01268">
    <property type="entry name" value="FTHFS"/>
    <property type="match status" value="1"/>
</dbReference>
<gene>
    <name evidence="8" type="primary">fhs</name>
    <name evidence="9" type="ORF">A8F95_09915</name>
</gene>
<keyword evidence="2 8" id="KW-0554">One-carbon metabolism</keyword>
<dbReference type="NCBIfam" id="NF010030">
    <property type="entry name" value="PRK13505.1"/>
    <property type="match status" value="1"/>
</dbReference>
<dbReference type="CDD" id="cd00477">
    <property type="entry name" value="FTHFS"/>
    <property type="match status" value="1"/>
</dbReference>
<keyword evidence="4 8" id="KW-0547">Nucleotide-binding</keyword>
<organism evidence="9 10">
    <name type="scientific">Pseudobacillus wudalianchiensis</name>
    <dbReference type="NCBI Taxonomy" id="1743143"/>
    <lineage>
        <taxon>Bacteria</taxon>
        <taxon>Bacillati</taxon>
        <taxon>Bacillota</taxon>
        <taxon>Bacilli</taxon>
        <taxon>Bacillales</taxon>
        <taxon>Bacillaceae</taxon>
        <taxon>Pseudobacillus</taxon>
    </lineage>
</organism>
<proteinExistence type="inferred from homology"/>
<dbReference type="AlphaFoldDB" id="A0A1B9AM79"/>
<dbReference type="HAMAP" id="MF_01543">
    <property type="entry name" value="FTHFS"/>
    <property type="match status" value="1"/>
</dbReference>
<dbReference type="Gene3D" id="3.30.1510.10">
    <property type="entry name" value="Domain 2, N(10)-formyltetrahydrofolate synthetase"/>
    <property type="match status" value="1"/>
</dbReference>
<keyword evidence="3 8" id="KW-0436">Ligase</keyword>
<dbReference type="GO" id="GO:0005524">
    <property type="term" value="F:ATP binding"/>
    <property type="evidence" value="ECO:0007669"/>
    <property type="project" value="UniProtKB-UniRule"/>
</dbReference>
<protein>
    <recommendedName>
        <fullName evidence="8">Formate--tetrahydrofolate ligase</fullName>
        <ecNumber evidence="8">6.3.4.3</ecNumber>
    </recommendedName>
    <alternativeName>
        <fullName evidence="8">Formyltetrahydrofolate synthetase</fullName>
        <shortName evidence="8">FHS</shortName>
        <shortName evidence="8">FTHFS</shortName>
    </alternativeName>
</protein>
<dbReference type="GO" id="GO:0004329">
    <property type="term" value="F:formate-tetrahydrofolate ligase activity"/>
    <property type="evidence" value="ECO:0007669"/>
    <property type="project" value="UniProtKB-UniRule"/>
</dbReference>
<dbReference type="FunFam" id="3.10.410.10:FF:000001">
    <property type="entry name" value="Putative formate--tetrahydrofolate ligase"/>
    <property type="match status" value="1"/>
</dbReference>
<dbReference type="Gene3D" id="3.40.50.300">
    <property type="entry name" value="P-loop containing nucleotide triphosphate hydrolases"/>
    <property type="match status" value="1"/>
</dbReference>
<keyword evidence="10" id="KW-1185">Reference proteome</keyword>
<evidence type="ECO:0000313" key="9">
    <source>
        <dbReference type="EMBL" id="OCA85007.1"/>
    </source>
</evidence>
<reference evidence="10" key="1">
    <citation type="submission" date="2016-05" db="EMBL/GenBank/DDBJ databases">
        <authorList>
            <person name="Liu B."/>
            <person name="Wang J."/>
            <person name="Zhu Y."/>
            <person name="Liu G."/>
            <person name="Chen Q."/>
            <person name="Chen Z."/>
            <person name="Lan J."/>
            <person name="Che J."/>
            <person name="Ge C."/>
            <person name="Shi H."/>
            <person name="Pan Z."/>
            <person name="Liu X."/>
        </authorList>
    </citation>
    <scope>NUCLEOTIDE SEQUENCE [LARGE SCALE GENOMIC DNA]</scope>
    <source>
        <strain evidence="10">FJAT-27215</strain>
    </source>
</reference>
<evidence type="ECO:0000256" key="8">
    <source>
        <dbReference type="HAMAP-Rule" id="MF_01543"/>
    </source>
</evidence>
<dbReference type="InterPro" id="IPR020628">
    <property type="entry name" value="Formate_THF_ligase_CS"/>
</dbReference>